<reference evidence="15" key="2">
    <citation type="submission" date="2021-01" db="EMBL/GenBank/DDBJ databases">
        <authorList>
            <person name="Schikora-Tamarit M.A."/>
        </authorList>
    </citation>
    <scope>NUCLEOTIDE SEQUENCE</scope>
    <source>
        <strain evidence="15">CBS6341</strain>
    </source>
</reference>
<dbReference type="GO" id="GO:0005516">
    <property type="term" value="F:calmodulin binding"/>
    <property type="evidence" value="ECO:0007669"/>
    <property type="project" value="UniProtKB-KW"/>
</dbReference>
<dbReference type="EMBL" id="JAEUBF010000781">
    <property type="protein sequence ID" value="KAH3675161.1"/>
    <property type="molecule type" value="Genomic_DNA"/>
</dbReference>
<organism evidence="15 16">
    <name type="scientific">Wickerhamomyces mucosus</name>
    <dbReference type="NCBI Taxonomy" id="1378264"/>
    <lineage>
        <taxon>Eukaryota</taxon>
        <taxon>Fungi</taxon>
        <taxon>Dikarya</taxon>
        <taxon>Ascomycota</taxon>
        <taxon>Saccharomycotina</taxon>
        <taxon>Saccharomycetes</taxon>
        <taxon>Phaffomycetales</taxon>
        <taxon>Wickerhamomycetaceae</taxon>
        <taxon>Wickerhamomyces</taxon>
    </lineage>
</organism>
<accession>A0A9P8PN94</accession>
<dbReference type="PANTHER" id="PTHR45673">
    <property type="entry name" value="SERINE/THREONINE-PROTEIN PHOSPHATASE 2B CATALYTIC SUBUNIT 1-RELATED"/>
    <property type="match status" value="1"/>
</dbReference>
<dbReference type="GO" id="GO:0097720">
    <property type="term" value="P:calcineurin-mediated signaling"/>
    <property type="evidence" value="ECO:0007669"/>
    <property type="project" value="InterPro"/>
</dbReference>
<dbReference type="Proteomes" id="UP000769528">
    <property type="component" value="Unassembled WGS sequence"/>
</dbReference>
<keyword evidence="10" id="KW-0408">Iron</keyword>
<comment type="cofactor">
    <cofactor evidence="1">
        <name>Zn(2+)</name>
        <dbReference type="ChEBI" id="CHEBI:29105"/>
    </cofactor>
</comment>
<keyword evidence="8" id="KW-0112">Calmodulin-binding</keyword>
<proteinExistence type="inferred from homology"/>
<evidence type="ECO:0000313" key="16">
    <source>
        <dbReference type="Proteomes" id="UP000769528"/>
    </source>
</evidence>
<evidence type="ECO:0000256" key="11">
    <source>
        <dbReference type="ARBA" id="ARBA00047761"/>
    </source>
</evidence>
<dbReference type="CDD" id="cd07416">
    <property type="entry name" value="MPP_PP2B"/>
    <property type="match status" value="1"/>
</dbReference>
<dbReference type="EC" id="3.1.3.16" evidence="13"/>
<keyword evidence="16" id="KW-1185">Reference proteome</keyword>
<dbReference type="AlphaFoldDB" id="A0A9P8PN94"/>
<evidence type="ECO:0000256" key="6">
    <source>
        <dbReference type="ARBA" id="ARBA00022801"/>
    </source>
</evidence>
<evidence type="ECO:0000256" key="4">
    <source>
        <dbReference type="ARBA" id="ARBA00011112"/>
    </source>
</evidence>
<dbReference type="OrthoDB" id="5593063at2759"/>
<dbReference type="InterPro" id="IPR006186">
    <property type="entry name" value="Ser/Thr-sp_prot-phosphatase"/>
</dbReference>
<keyword evidence="9" id="KW-0904">Protein phosphatase</keyword>
<comment type="catalytic activity">
    <reaction evidence="11">
        <text>O-phospho-L-seryl-[protein] + H2O = L-seryl-[protein] + phosphate</text>
        <dbReference type="Rhea" id="RHEA:20629"/>
        <dbReference type="Rhea" id="RHEA-COMP:9863"/>
        <dbReference type="Rhea" id="RHEA-COMP:11604"/>
        <dbReference type="ChEBI" id="CHEBI:15377"/>
        <dbReference type="ChEBI" id="CHEBI:29999"/>
        <dbReference type="ChEBI" id="CHEBI:43474"/>
        <dbReference type="ChEBI" id="CHEBI:83421"/>
        <dbReference type="EC" id="3.1.3.16"/>
    </reaction>
</comment>
<evidence type="ECO:0000259" key="14">
    <source>
        <dbReference type="PROSITE" id="PS00125"/>
    </source>
</evidence>
<dbReference type="SUPFAM" id="SSF56300">
    <property type="entry name" value="Metallo-dependent phosphatases"/>
    <property type="match status" value="1"/>
</dbReference>
<evidence type="ECO:0000256" key="7">
    <source>
        <dbReference type="ARBA" id="ARBA00022833"/>
    </source>
</evidence>
<evidence type="ECO:0000256" key="8">
    <source>
        <dbReference type="ARBA" id="ARBA00022860"/>
    </source>
</evidence>
<gene>
    <name evidence="15" type="ORF">WICMUC_002817</name>
</gene>
<evidence type="ECO:0000256" key="2">
    <source>
        <dbReference type="ARBA" id="ARBA00001965"/>
    </source>
</evidence>
<evidence type="ECO:0000256" key="10">
    <source>
        <dbReference type="ARBA" id="ARBA00023004"/>
    </source>
</evidence>
<sequence>MTSQENSEKIEAAIRALNNKPNIPDRDLTIQTLDDGTKVSTKSRINSKVLPIANFKPTDNQLFHSNGLPNLVFLKEHFLKEGRLHEYQVLKILKKASEILNKEPNLLTISAPLTVCGDIHGQYYDLIKLFEVGGDPKDTNYLFLGDYVDRGSFSIECLLYLYSIKITYPSTTFLLRGNHECKHLTDYFTFKTECLHKYSPHIYKAACESFNSLPLAALMNNQYFCVHGGISPDLKTPQDVNKLDRFREPPTRGLMCDLLWSDPVEDYDEDDYDGATFIPNTVRGCSYSYTYKAVSLFLQNNNLLSVIRAHEAQDAGYRMYRKSKDTGFPTLLTIFSAPNYLDSYKNKAAVLKYGNNVMNIRQFNFTPHPYWLPNFMDVFTWSLPFVGEKVTDILVSVLNICTEEELDEETVIDNQTIQSIEDIKNNAKSIPETESESQENKSIDETCITPKEYPDSQVLMKKALRNKILAIGRVSRMFQILREEAENVEKLKSISGGVLPKGALLGGSEAIKEYITFEQARNADLANEKLPPTVKELQKQNQERENQIRREIDEQVTKDAKIQKLAGKYSNTSIH</sequence>
<name>A0A9P8PN94_9ASCO</name>
<evidence type="ECO:0000256" key="13">
    <source>
        <dbReference type="RuleBase" id="RU004273"/>
    </source>
</evidence>
<keyword evidence="5" id="KW-0479">Metal-binding</keyword>
<protein>
    <recommendedName>
        <fullName evidence="13">Serine/threonine-protein phosphatase</fullName>
        <ecNumber evidence="13">3.1.3.16</ecNumber>
    </recommendedName>
</protein>
<keyword evidence="7" id="KW-0862">Zinc</keyword>
<comment type="subunit">
    <text evidence="4">Composed of two components (A and B), the A component is the catalytic subunit and the B component confers calcium sensitivity.</text>
</comment>
<keyword evidence="6 13" id="KW-0378">Hydrolase</keyword>
<feature type="domain" description="Serine/threonine specific protein phosphatases" evidence="14">
    <location>
        <begin position="175"/>
        <end position="180"/>
    </location>
</feature>
<comment type="similarity">
    <text evidence="3">Belongs to the PPP phosphatase family. PP-2B subfamily.</text>
</comment>
<evidence type="ECO:0000313" key="15">
    <source>
        <dbReference type="EMBL" id="KAH3675161.1"/>
    </source>
</evidence>
<dbReference type="InterPro" id="IPR041751">
    <property type="entry name" value="MPP_PP2B"/>
</dbReference>
<evidence type="ECO:0000256" key="5">
    <source>
        <dbReference type="ARBA" id="ARBA00022723"/>
    </source>
</evidence>
<comment type="cofactor">
    <cofactor evidence="2">
        <name>Fe(3+)</name>
        <dbReference type="ChEBI" id="CHEBI:29034"/>
    </cofactor>
</comment>
<reference evidence="15" key="1">
    <citation type="journal article" date="2021" name="Open Biol.">
        <title>Shared evolutionary footprints suggest mitochondrial oxidative damage underlies multiple complex I losses in fungi.</title>
        <authorList>
            <person name="Schikora-Tamarit M.A."/>
            <person name="Marcet-Houben M."/>
            <person name="Nosek J."/>
            <person name="Gabaldon T."/>
        </authorList>
    </citation>
    <scope>NUCLEOTIDE SEQUENCE</scope>
    <source>
        <strain evidence="15">CBS6341</strain>
    </source>
</reference>
<dbReference type="SMART" id="SM00156">
    <property type="entry name" value="PP2Ac"/>
    <property type="match status" value="1"/>
</dbReference>
<comment type="catalytic activity">
    <reaction evidence="12 13">
        <text>O-phospho-L-threonyl-[protein] + H2O = L-threonyl-[protein] + phosphate</text>
        <dbReference type="Rhea" id="RHEA:47004"/>
        <dbReference type="Rhea" id="RHEA-COMP:11060"/>
        <dbReference type="Rhea" id="RHEA-COMP:11605"/>
        <dbReference type="ChEBI" id="CHEBI:15377"/>
        <dbReference type="ChEBI" id="CHEBI:30013"/>
        <dbReference type="ChEBI" id="CHEBI:43474"/>
        <dbReference type="ChEBI" id="CHEBI:61977"/>
        <dbReference type="EC" id="3.1.3.16"/>
    </reaction>
</comment>
<evidence type="ECO:0000256" key="12">
    <source>
        <dbReference type="ARBA" id="ARBA00048336"/>
    </source>
</evidence>
<evidence type="ECO:0000256" key="3">
    <source>
        <dbReference type="ARBA" id="ARBA00009905"/>
    </source>
</evidence>
<dbReference type="GO" id="GO:0046872">
    <property type="term" value="F:metal ion binding"/>
    <property type="evidence" value="ECO:0007669"/>
    <property type="project" value="UniProtKB-KW"/>
</dbReference>
<dbReference type="InterPro" id="IPR029052">
    <property type="entry name" value="Metallo-depent_PP-like"/>
</dbReference>
<dbReference type="InterPro" id="IPR043360">
    <property type="entry name" value="PP2B"/>
</dbReference>
<evidence type="ECO:0000256" key="9">
    <source>
        <dbReference type="ARBA" id="ARBA00022912"/>
    </source>
</evidence>
<dbReference type="PROSITE" id="PS00125">
    <property type="entry name" value="SER_THR_PHOSPHATASE"/>
    <property type="match status" value="1"/>
</dbReference>
<dbReference type="PRINTS" id="PR00114">
    <property type="entry name" value="STPHPHTASE"/>
</dbReference>
<evidence type="ECO:0000256" key="1">
    <source>
        <dbReference type="ARBA" id="ARBA00001947"/>
    </source>
</evidence>
<dbReference type="GO" id="GO:0033192">
    <property type="term" value="F:calmodulin-dependent protein phosphatase activity"/>
    <property type="evidence" value="ECO:0007669"/>
    <property type="project" value="InterPro"/>
</dbReference>
<dbReference type="Gene3D" id="3.60.21.10">
    <property type="match status" value="1"/>
</dbReference>
<dbReference type="InterPro" id="IPR004843">
    <property type="entry name" value="Calcineurin-like_PHP"/>
</dbReference>
<dbReference type="Pfam" id="PF00149">
    <property type="entry name" value="Metallophos"/>
    <property type="match status" value="1"/>
</dbReference>
<comment type="caution">
    <text evidence="15">The sequence shown here is derived from an EMBL/GenBank/DDBJ whole genome shotgun (WGS) entry which is preliminary data.</text>
</comment>